<dbReference type="SMART" id="SM00382">
    <property type="entry name" value="AAA"/>
    <property type="match status" value="1"/>
</dbReference>
<comment type="similarity">
    <text evidence="1 7">Belongs to the activator 1 small subunits family. RfcL subfamily.</text>
</comment>
<evidence type="ECO:0000256" key="7">
    <source>
        <dbReference type="HAMAP-Rule" id="MF_01508"/>
    </source>
</evidence>
<dbReference type="Proteomes" id="UP000244093">
    <property type="component" value="Unassembled WGS sequence"/>
</dbReference>
<accession>A0A2R7Y830</accession>
<dbReference type="CDD" id="cd18140">
    <property type="entry name" value="HLD_clamp_RFC"/>
    <property type="match status" value="1"/>
</dbReference>
<dbReference type="CDD" id="cd00009">
    <property type="entry name" value="AAA"/>
    <property type="match status" value="1"/>
</dbReference>
<dbReference type="InterPro" id="IPR023935">
    <property type="entry name" value="Rep_factor-C_lsu"/>
</dbReference>
<dbReference type="GO" id="GO:0005524">
    <property type="term" value="F:ATP binding"/>
    <property type="evidence" value="ECO:0007669"/>
    <property type="project" value="UniProtKB-UniRule"/>
</dbReference>
<dbReference type="SUPFAM" id="SSF52540">
    <property type="entry name" value="P-loop containing nucleoside triphosphate hydrolases"/>
    <property type="match status" value="1"/>
</dbReference>
<feature type="region of interest" description="Disordered" evidence="8">
    <location>
        <begin position="431"/>
        <end position="473"/>
    </location>
</feature>
<evidence type="ECO:0000256" key="4">
    <source>
        <dbReference type="ARBA" id="ARBA00022741"/>
    </source>
</evidence>
<evidence type="ECO:0000256" key="3">
    <source>
        <dbReference type="ARBA" id="ARBA00022705"/>
    </source>
</evidence>
<feature type="domain" description="AAA+ ATPase" evidence="9">
    <location>
        <begin position="43"/>
        <end position="163"/>
    </location>
</feature>
<dbReference type="InterPro" id="IPR003959">
    <property type="entry name" value="ATPase_AAA_core"/>
</dbReference>
<evidence type="ECO:0000259" key="9">
    <source>
        <dbReference type="SMART" id="SM00382"/>
    </source>
</evidence>
<protein>
    <recommendedName>
        <fullName evidence="2 7">Replication factor C large subunit</fullName>
        <shortName evidence="7">RFC large subunit</shortName>
    </recommendedName>
    <alternativeName>
        <fullName evidence="6 7">Clamp loader large subunit</fullName>
    </alternativeName>
</protein>
<evidence type="ECO:0000256" key="5">
    <source>
        <dbReference type="ARBA" id="ARBA00022840"/>
    </source>
</evidence>
<dbReference type="NCBIfam" id="NF003229">
    <property type="entry name" value="PRK04195.1-5"/>
    <property type="match status" value="1"/>
</dbReference>
<dbReference type="GO" id="GO:0016887">
    <property type="term" value="F:ATP hydrolysis activity"/>
    <property type="evidence" value="ECO:0007669"/>
    <property type="project" value="InterPro"/>
</dbReference>
<proteinExistence type="inferred from homology"/>
<dbReference type="PANTHER" id="PTHR23389:SF6">
    <property type="entry name" value="REPLICATION FACTOR C SUBUNIT 1"/>
    <property type="match status" value="1"/>
</dbReference>
<keyword evidence="3 7" id="KW-0235">DNA replication</keyword>
<dbReference type="Gene3D" id="3.40.50.300">
    <property type="entry name" value="P-loop containing nucleotide triphosphate hydrolases"/>
    <property type="match status" value="1"/>
</dbReference>
<feature type="compositionally biased region" description="Low complexity" evidence="8">
    <location>
        <begin position="436"/>
        <end position="456"/>
    </location>
</feature>
<keyword evidence="4 7" id="KW-0547">Nucleotide-binding</keyword>
<dbReference type="AlphaFoldDB" id="A0A2R7Y830"/>
<dbReference type="InterPro" id="IPR003593">
    <property type="entry name" value="AAA+_ATPase"/>
</dbReference>
<evidence type="ECO:0000313" key="10">
    <source>
        <dbReference type="EMBL" id="PUA33557.1"/>
    </source>
</evidence>
<organism evidence="10 11">
    <name type="scientific">Zestosphaera tikiterensis</name>
    <dbReference type="NCBI Taxonomy" id="1973259"/>
    <lineage>
        <taxon>Archaea</taxon>
        <taxon>Thermoproteota</taxon>
        <taxon>Thermoprotei</taxon>
        <taxon>Desulfurococcales</taxon>
        <taxon>Desulfurococcaceae</taxon>
        <taxon>Zestosphaera</taxon>
    </lineage>
</organism>
<dbReference type="EMBL" id="NBVN01000002">
    <property type="protein sequence ID" value="PUA33557.1"/>
    <property type="molecule type" value="Genomic_DNA"/>
</dbReference>
<sequence length="473" mass="53343">MVSKKIPWVIKYRPRKIDELVNQDDAKALVKAWLRSWESGKPEKKAALFYGPPGSGKTSMVEAICREYGYQLVEMNASDYRRASDIERVAKVASLQKGLFASKRLILLDEVDGVSGVADEGAIEAILDLIETTKNPVVMTANDPWDVRLRPVRDKSLLVEFKRLTKTEVLNLLKKICLNEKLICDEEALKFIAEKSEGDLRSAINDLEAVAEGAGKITLDLVKQILRARDRVLEPFEVVRNILRSNYVWQAKQNASQTDLAPDELMQWINENLPLQITDPEDLWRAYEALSKADVYMGRIVKSGSWDLLAYATELMSAGVALSIVNDVKSKYRWVKYQFPSKIRLMTQTKEARALRDTIAELIGRQVHASKQKVINYVLPYVRIIFDNNPEMAAKIAVGLNLTDSMVRYLTQRNADAVLNYVRELRKAISEEVKASKPSKTSSGTSPPTKGKGKSTQTKEKEGRGLDAFFKKT</sequence>
<comment type="subunit">
    <text evidence="7">Heteromultimer composed of small subunits (RfcS) and large subunits (RfcL).</text>
</comment>
<keyword evidence="5 7" id="KW-0067">ATP-binding</keyword>
<dbReference type="Pfam" id="PF21960">
    <property type="entry name" value="RCF1-5-like_lid"/>
    <property type="match status" value="1"/>
</dbReference>
<name>A0A2R7Y830_9CREN</name>
<evidence type="ECO:0000256" key="2">
    <source>
        <dbReference type="ARBA" id="ARBA00014793"/>
    </source>
</evidence>
<dbReference type="GO" id="GO:0003689">
    <property type="term" value="F:DNA clamp loader activity"/>
    <property type="evidence" value="ECO:0007669"/>
    <property type="project" value="UniProtKB-UniRule"/>
</dbReference>
<evidence type="ECO:0000313" key="11">
    <source>
        <dbReference type="Proteomes" id="UP000244093"/>
    </source>
</evidence>
<evidence type="ECO:0000256" key="8">
    <source>
        <dbReference type="SAM" id="MobiDB-lite"/>
    </source>
</evidence>
<dbReference type="InterPro" id="IPR027417">
    <property type="entry name" value="P-loop_NTPase"/>
</dbReference>
<reference evidence="10 11" key="1">
    <citation type="journal article" date="2018" name="Syst. Appl. Microbiol.">
        <title>A new symbiotic nanoarchaeote (Candidatus Nanoclepta minutus) and its host (Zestosphaera tikiterensis gen. nov., sp. nov.) from a New Zealand hot spring.</title>
        <authorList>
            <person name="St John E."/>
            <person name="Liu Y."/>
            <person name="Podar M."/>
            <person name="Stott M.B."/>
            <person name="Meneghin J."/>
            <person name="Chen Z."/>
            <person name="Lagutin K."/>
            <person name="Mitchell K."/>
            <person name="Reysenbach A.L."/>
        </authorList>
    </citation>
    <scope>NUCLEOTIDE SEQUENCE [LARGE SCALE GENOMIC DNA]</scope>
    <source>
        <strain evidence="10">NZ3</strain>
    </source>
</reference>
<dbReference type="Gene3D" id="1.10.8.60">
    <property type="match status" value="1"/>
</dbReference>
<dbReference type="GO" id="GO:0006260">
    <property type="term" value="P:DNA replication"/>
    <property type="evidence" value="ECO:0007669"/>
    <property type="project" value="UniProtKB-UniRule"/>
</dbReference>
<dbReference type="HAMAP" id="MF_01508">
    <property type="entry name" value="RfcL"/>
    <property type="match status" value="1"/>
</dbReference>
<dbReference type="InterPro" id="IPR047854">
    <property type="entry name" value="RFC_lid"/>
</dbReference>
<dbReference type="PANTHER" id="PTHR23389">
    <property type="entry name" value="CHROMOSOME TRANSMISSION FIDELITY FACTOR 18"/>
    <property type="match status" value="1"/>
</dbReference>
<gene>
    <name evidence="7" type="primary">rfcL</name>
    <name evidence="10" type="ORF">B7O98_03835</name>
</gene>
<evidence type="ECO:0000256" key="6">
    <source>
        <dbReference type="ARBA" id="ARBA00032141"/>
    </source>
</evidence>
<feature type="binding site" evidence="7">
    <location>
        <begin position="51"/>
        <end position="58"/>
    </location>
    <ligand>
        <name>ATP</name>
        <dbReference type="ChEBI" id="CHEBI:30616"/>
    </ligand>
</feature>
<dbReference type="Pfam" id="PF00004">
    <property type="entry name" value="AAA"/>
    <property type="match status" value="1"/>
</dbReference>
<comment type="function">
    <text evidence="7">Part of the RFC clamp loader complex which loads the PCNA sliding clamp onto DNA.</text>
</comment>
<comment type="caution">
    <text evidence="10">The sequence shown here is derived from an EMBL/GenBank/DDBJ whole genome shotgun (WGS) entry which is preliminary data.</text>
</comment>
<evidence type="ECO:0000256" key="1">
    <source>
        <dbReference type="ARBA" id="ARBA00006878"/>
    </source>
</evidence>